<dbReference type="GO" id="GO:0009055">
    <property type="term" value="F:electron transfer activity"/>
    <property type="evidence" value="ECO:0007669"/>
    <property type="project" value="InterPro"/>
</dbReference>
<dbReference type="InterPro" id="IPR036909">
    <property type="entry name" value="Cyt_c-like_dom_sf"/>
</dbReference>
<evidence type="ECO:0000259" key="8">
    <source>
        <dbReference type="PROSITE" id="PS51007"/>
    </source>
</evidence>
<keyword evidence="2 6" id="KW-0349">Heme</keyword>
<dbReference type="PANTHER" id="PTHR11961">
    <property type="entry name" value="CYTOCHROME C"/>
    <property type="match status" value="1"/>
</dbReference>
<accession>W9GW92</accession>
<keyword evidence="1" id="KW-0813">Transport</keyword>
<proteinExistence type="predicted"/>
<dbReference type="STRING" id="1385369.N825_35850"/>
<evidence type="ECO:0000256" key="2">
    <source>
        <dbReference type="ARBA" id="ARBA00022617"/>
    </source>
</evidence>
<dbReference type="InterPro" id="IPR002327">
    <property type="entry name" value="Cyt_c_1A/1B"/>
</dbReference>
<dbReference type="PRINTS" id="PR00604">
    <property type="entry name" value="CYTCHRMECIAB"/>
</dbReference>
<feature type="domain" description="Cytochrome c" evidence="8">
    <location>
        <begin position="31"/>
        <end position="130"/>
    </location>
</feature>
<feature type="signal peptide" evidence="7">
    <location>
        <begin position="1"/>
        <end position="30"/>
    </location>
</feature>
<keyword evidence="7" id="KW-0732">Signal</keyword>
<dbReference type="Proteomes" id="UP000019486">
    <property type="component" value="Unassembled WGS sequence"/>
</dbReference>
<keyword evidence="3 6" id="KW-0479">Metal-binding</keyword>
<dbReference type="AlphaFoldDB" id="W9GW92"/>
<dbReference type="InterPro" id="IPR009056">
    <property type="entry name" value="Cyt_c-like_dom"/>
</dbReference>
<dbReference type="SUPFAM" id="SSF46626">
    <property type="entry name" value="Cytochrome c"/>
    <property type="match status" value="1"/>
</dbReference>
<gene>
    <name evidence="9" type="ORF">N825_35850</name>
</gene>
<comment type="caution">
    <text evidence="9">The sequence shown here is derived from an EMBL/GenBank/DDBJ whole genome shotgun (WGS) entry which is preliminary data.</text>
</comment>
<dbReference type="PROSITE" id="PS51007">
    <property type="entry name" value="CYTC"/>
    <property type="match status" value="1"/>
</dbReference>
<keyword evidence="10" id="KW-1185">Reference proteome</keyword>
<name>W9GW92_9PROT</name>
<protein>
    <recommendedName>
        <fullName evidence="8">Cytochrome c domain-containing protein</fullName>
    </recommendedName>
</protein>
<sequence length="132" mass="14049">MMRKLLAACSGCLMVATVSAVMLSAGPARAQDAEAGKKVFNQCRACHVADQPTNRVGPNLVGLFGRKAGSVEGFNYSDALKNAGLTWDEENLSKYLKDPKGAIPGNKMAFAGVRKDDDLKNLIAYLKDATAK</sequence>
<dbReference type="GO" id="GO:0046872">
    <property type="term" value="F:metal ion binding"/>
    <property type="evidence" value="ECO:0007669"/>
    <property type="project" value="UniProtKB-KW"/>
</dbReference>
<feature type="chain" id="PRO_5004920674" description="Cytochrome c domain-containing protein" evidence="7">
    <location>
        <begin position="31"/>
        <end position="132"/>
    </location>
</feature>
<evidence type="ECO:0000256" key="6">
    <source>
        <dbReference type="PROSITE-ProRule" id="PRU00433"/>
    </source>
</evidence>
<evidence type="ECO:0000256" key="1">
    <source>
        <dbReference type="ARBA" id="ARBA00022448"/>
    </source>
</evidence>
<evidence type="ECO:0000256" key="7">
    <source>
        <dbReference type="SAM" id="SignalP"/>
    </source>
</evidence>
<keyword evidence="5 6" id="KW-0408">Iron</keyword>
<keyword evidence="4" id="KW-0249">Electron transport</keyword>
<evidence type="ECO:0000256" key="3">
    <source>
        <dbReference type="ARBA" id="ARBA00022723"/>
    </source>
</evidence>
<dbReference type="EMBL" id="AVFL01000073">
    <property type="protein sequence ID" value="EWY35748.1"/>
    <property type="molecule type" value="Genomic_DNA"/>
</dbReference>
<reference evidence="9 10" key="1">
    <citation type="submission" date="2013-08" db="EMBL/GenBank/DDBJ databases">
        <title>The genome sequence of Skermanella stibiiresistens.</title>
        <authorList>
            <person name="Zhu W."/>
            <person name="Wang G."/>
        </authorList>
    </citation>
    <scope>NUCLEOTIDE SEQUENCE [LARGE SCALE GENOMIC DNA]</scope>
    <source>
        <strain evidence="9 10">SB22</strain>
    </source>
</reference>
<evidence type="ECO:0000256" key="5">
    <source>
        <dbReference type="ARBA" id="ARBA00023004"/>
    </source>
</evidence>
<evidence type="ECO:0000313" key="9">
    <source>
        <dbReference type="EMBL" id="EWY35748.1"/>
    </source>
</evidence>
<dbReference type="FunFam" id="1.10.760.10:FF:000001">
    <property type="entry name" value="Cytochrome c iso-1"/>
    <property type="match status" value="1"/>
</dbReference>
<dbReference type="Gene3D" id="1.10.760.10">
    <property type="entry name" value="Cytochrome c-like domain"/>
    <property type="match status" value="1"/>
</dbReference>
<dbReference type="GO" id="GO:0020037">
    <property type="term" value="F:heme binding"/>
    <property type="evidence" value="ECO:0007669"/>
    <property type="project" value="InterPro"/>
</dbReference>
<evidence type="ECO:0000256" key="4">
    <source>
        <dbReference type="ARBA" id="ARBA00022982"/>
    </source>
</evidence>
<dbReference type="PATRIC" id="fig|1385369.3.peg.7192"/>
<evidence type="ECO:0000313" key="10">
    <source>
        <dbReference type="Proteomes" id="UP000019486"/>
    </source>
</evidence>
<organism evidence="9 10">
    <name type="scientific">Skermanella stibiiresistens SB22</name>
    <dbReference type="NCBI Taxonomy" id="1385369"/>
    <lineage>
        <taxon>Bacteria</taxon>
        <taxon>Pseudomonadati</taxon>
        <taxon>Pseudomonadota</taxon>
        <taxon>Alphaproteobacteria</taxon>
        <taxon>Rhodospirillales</taxon>
        <taxon>Azospirillaceae</taxon>
        <taxon>Skermanella</taxon>
    </lineage>
</organism>
<dbReference type="Pfam" id="PF00034">
    <property type="entry name" value="Cytochrom_C"/>
    <property type="match status" value="1"/>
</dbReference>